<organism evidence="2 3">
    <name type="scientific">Araneus ventricosus</name>
    <name type="common">Orbweaver spider</name>
    <name type="synonym">Epeira ventricosa</name>
    <dbReference type="NCBI Taxonomy" id="182803"/>
    <lineage>
        <taxon>Eukaryota</taxon>
        <taxon>Metazoa</taxon>
        <taxon>Ecdysozoa</taxon>
        <taxon>Arthropoda</taxon>
        <taxon>Chelicerata</taxon>
        <taxon>Arachnida</taxon>
        <taxon>Araneae</taxon>
        <taxon>Araneomorphae</taxon>
        <taxon>Entelegynae</taxon>
        <taxon>Araneoidea</taxon>
        <taxon>Araneidae</taxon>
        <taxon>Araneus</taxon>
    </lineage>
</organism>
<dbReference type="EMBL" id="BGPR01023149">
    <property type="protein sequence ID" value="GBN90083.1"/>
    <property type="molecule type" value="Genomic_DNA"/>
</dbReference>
<dbReference type="AlphaFoldDB" id="A0A4Y2SQS0"/>
<reference evidence="2 3" key="1">
    <citation type="journal article" date="2019" name="Sci. Rep.">
        <title>Orb-weaving spider Araneus ventricosus genome elucidates the spidroin gene catalogue.</title>
        <authorList>
            <person name="Kono N."/>
            <person name="Nakamura H."/>
            <person name="Ohtoshi R."/>
            <person name="Moran D.A.P."/>
            <person name="Shinohara A."/>
            <person name="Yoshida Y."/>
            <person name="Fujiwara M."/>
            <person name="Mori M."/>
            <person name="Tomita M."/>
            <person name="Arakawa K."/>
        </authorList>
    </citation>
    <scope>NUCLEOTIDE SEQUENCE [LARGE SCALE GENOMIC DNA]</scope>
</reference>
<gene>
    <name evidence="2" type="ORF">AVEN_128255_1</name>
</gene>
<accession>A0A4Y2SQS0</accession>
<evidence type="ECO:0000313" key="3">
    <source>
        <dbReference type="Proteomes" id="UP000499080"/>
    </source>
</evidence>
<name>A0A4Y2SQS0_ARAVE</name>
<dbReference type="Proteomes" id="UP000499080">
    <property type="component" value="Unassembled WGS sequence"/>
</dbReference>
<feature type="region of interest" description="Disordered" evidence="1">
    <location>
        <begin position="44"/>
        <end position="65"/>
    </location>
</feature>
<protein>
    <submittedName>
        <fullName evidence="2">Uncharacterized protein</fullName>
    </submittedName>
</protein>
<evidence type="ECO:0000313" key="2">
    <source>
        <dbReference type="EMBL" id="GBN90083.1"/>
    </source>
</evidence>
<evidence type="ECO:0000256" key="1">
    <source>
        <dbReference type="SAM" id="MobiDB-lite"/>
    </source>
</evidence>
<feature type="region of interest" description="Disordered" evidence="1">
    <location>
        <begin position="90"/>
        <end position="123"/>
    </location>
</feature>
<comment type="caution">
    <text evidence="2">The sequence shown here is derived from an EMBL/GenBank/DDBJ whole genome shotgun (WGS) entry which is preliminary data.</text>
</comment>
<feature type="compositionally biased region" description="Polar residues" evidence="1">
    <location>
        <begin position="45"/>
        <end position="59"/>
    </location>
</feature>
<keyword evidence="3" id="KW-1185">Reference proteome</keyword>
<proteinExistence type="predicted"/>
<sequence length="137" mass="15702">MIGEDLQKFSGSRVMRTIAIGRLPLRNLLKKAEFKILQFREKSESYASANTSWDAQRPQCSKKSRHNHTEAFTTILFLAFQKVVKNLPSADKLDPLSPFRSRTPKEGSNPPFSPPLQSRTPYREARPLYYPFLLTSS</sequence>